<organism evidence="1 2">
    <name type="scientific">Paenibacillus aestuarii</name>
    <dbReference type="NCBI Taxonomy" id="516965"/>
    <lineage>
        <taxon>Bacteria</taxon>
        <taxon>Bacillati</taxon>
        <taxon>Bacillota</taxon>
        <taxon>Bacilli</taxon>
        <taxon>Bacillales</taxon>
        <taxon>Paenibacillaceae</taxon>
        <taxon>Paenibacillus</taxon>
    </lineage>
</organism>
<evidence type="ECO:0000313" key="2">
    <source>
        <dbReference type="Proteomes" id="UP001596044"/>
    </source>
</evidence>
<comment type="caution">
    <text evidence="1">The sequence shown here is derived from an EMBL/GenBank/DDBJ whole genome shotgun (WGS) entry which is preliminary data.</text>
</comment>
<evidence type="ECO:0008006" key="3">
    <source>
        <dbReference type="Google" id="ProtNLM"/>
    </source>
</evidence>
<sequence length="323" mass="36676">MSDLLTVLSHHGDISFRELYLIIEKLYPITGISEQSRSEKFQIIKQLELLGHCEIDYEDKKVYCNPPFFGLLPRVGVYQALLAGARNTVLVNKLKILSEKYKNELNLLILKSSTTNIPDTIILESHNLNIIALIAKELKISLIERSPLAFLLINHSGNIEEYVADTKELALLNWEKRIFLVDNLFFAKKEMLNKSSTCQLEEYTAPFNQKKLYRLVKGDKGYQVTADWGRYLLLGELERQVLLYDLQNQIFAVPKSVPLPNLLARAANLCSGTAPSEFKTNKVIADIPSGCRMEQYHGVPFFIASKIAEKLGQTLEIVSLETK</sequence>
<dbReference type="Proteomes" id="UP001596044">
    <property type="component" value="Unassembled WGS sequence"/>
</dbReference>
<gene>
    <name evidence="1" type="ORF">ACFPOG_28690</name>
</gene>
<reference evidence="2" key="1">
    <citation type="journal article" date="2019" name="Int. J. Syst. Evol. Microbiol.">
        <title>The Global Catalogue of Microorganisms (GCM) 10K type strain sequencing project: providing services to taxonomists for standard genome sequencing and annotation.</title>
        <authorList>
            <consortium name="The Broad Institute Genomics Platform"/>
            <consortium name="The Broad Institute Genome Sequencing Center for Infectious Disease"/>
            <person name="Wu L."/>
            <person name="Ma J."/>
        </authorList>
    </citation>
    <scope>NUCLEOTIDE SEQUENCE [LARGE SCALE GENOMIC DNA]</scope>
    <source>
        <strain evidence="2">KACC 11904</strain>
    </source>
</reference>
<accession>A0ABW0KHU8</accession>
<proteinExistence type="predicted"/>
<keyword evidence="2" id="KW-1185">Reference proteome</keyword>
<evidence type="ECO:0000313" key="1">
    <source>
        <dbReference type="EMBL" id="MFC5452191.1"/>
    </source>
</evidence>
<dbReference type="RefSeq" id="WP_270877691.1">
    <property type="nucleotide sequence ID" value="NZ_JAQFVF010000005.1"/>
</dbReference>
<dbReference type="EMBL" id="JBHSMJ010000042">
    <property type="protein sequence ID" value="MFC5452191.1"/>
    <property type="molecule type" value="Genomic_DNA"/>
</dbReference>
<name>A0ABW0KHU8_9BACL</name>
<protein>
    <recommendedName>
        <fullName evidence="3">WYL domain-containing protein</fullName>
    </recommendedName>
</protein>